<dbReference type="EMBL" id="JACHLR010000013">
    <property type="protein sequence ID" value="MBB4859618.1"/>
    <property type="molecule type" value="Genomic_DNA"/>
</dbReference>
<evidence type="ECO:0000313" key="2">
    <source>
        <dbReference type="Proteomes" id="UP000555448"/>
    </source>
</evidence>
<accession>A0A7W7KCD4</accession>
<dbReference type="AlphaFoldDB" id="A0A7W7KCD4"/>
<organism evidence="1 2">
    <name type="scientific">Novosphingobium chloroacetimidivorans</name>
    <dbReference type="NCBI Taxonomy" id="1428314"/>
    <lineage>
        <taxon>Bacteria</taxon>
        <taxon>Pseudomonadati</taxon>
        <taxon>Pseudomonadota</taxon>
        <taxon>Alphaproteobacteria</taxon>
        <taxon>Sphingomonadales</taxon>
        <taxon>Sphingomonadaceae</taxon>
        <taxon>Novosphingobium</taxon>
    </lineage>
</organism>
<proteinExistence type="predicted"/>
<dbReference type="RefSeq" id="WP_184246860.1">
    <property type="nucleotide sequence ID" value="NZ_JACHLR010000013.1"/>
</dbReference>
<comment type="caution">
    <text evidence="1">The sequence shown here is derived from an EMBL/GenBank/DDBJ whole genome shotgun (WGS) entry which is preliminary data.</text>
</comment>
<protein>
    <submittedName>
        <fullName evidence="1">Uncharacterized protein</fullName>
    </submittedName>
</protein>
<gene>
    <name evidence="1" type="ORF">HNO88_002947</name>
</gene>
<evidence type="ECO:0000313" key="1">
    <source>
        <dbReference type="EMBL" id="MBB4859618.1"/>
    </source>
</evidence>
<sequence>MAANSPNFAPTDTWQDLYAQAGYTGLANQKVTVQTVARGAVKLYAGGTTPPADTEQGFTLAAGQSWTGTTDHLWLRGTSRVAVGVED</sequence>
<reference evidence="1 2" key="1">
    <citation type="submission" date="2020-08" db="EMBL/GenBank/DDBJ databases">
        <title>Functional genomics of gut bacteria from endangered species of beetles.</title>
        <authorList>
            <person name="Carlos-Shanley C."/>
        </authorList>
    </citation>
    <scope>NUCLEOTIDE SEQUENCE [LARGE SCALE GENOMIC DNA]</scope>
    <source>
        <strain evidence="1 2">S00245</strain>
    </source>
</reference>
<keyword evidence="2" id="KW-1185">Reference proteome</keyword>
<name>A0A7W7KCD4_9SPHN</name>
<dbReference type="Proteomes" id="UP000555448">
    <property type="component" value="Unassembled WGS sequence"/>
</dbReference>